<dbReference type="EMBL" id="QGNW01000018">
    <property type="protein sequence ID" value="RVX15625.1"/>
    <property type="molecule type" value="Genomic_DNA"/>
</dbReference>
<dbReference type="Proteomes" id="UP000288805">
    <property type="component" value="Unassembled WGS sequence"/>
</dbReference>
<evidence type="ECO:0000313" key="2">
    <source>
        <dbReference type="Proteomes" id="UP000288805"/>
    </source>
</evidence>
<name>A0A438K343_VITVI</name>
<sequence length="220" mass="24211">MNVDMSVIVCESYGSRLSYISLSFEMLAAVDSAGEAFGKQQDTEHAVDSSWKGEYLPRKYKSGNNGLITRINTHARSTNPAVKCSPSYLAIPVVDLTVRLEKAATYEQVKVALNLSYVPVGESRSQRHNHPRNYLTHRTIQAFAPPCENSETVRELEPLQALEIAPSDGIQAAHEELYLHISAETFEKVDVAVALIELLVTPVSGNPAAVIHPHQLQFLG</sequence>
<gene>
    <name evidence="1" type="ORF">CK203_009188</name>
</gene>
<organism evidence="1 2">
    <name type="scientific">Vitis vinifera</name>
    <name type="common">Grape</name>
    <dbReference type="NCBI Taxonomy" id="29760"/>
    <lineage>
        <taxon>Eukaryota</taxon>
        <taxon>Viridiplantae</taxon>
        <taxon>Streptophyta</taxon>
        <taxon>Embryophyta</taxon>
        <taxon>Tracheophyta</taxon>
        <taxon>Spermatophyta</taxon>
        <taxon>Magnoliopsida</taxon>
        <taxon>eudicotyledons</taxon>
        <taxon>Gunneridae</taxon>
        <taxon>Pentapetalae</taxon>
        <taxon>rosids</taxon>
        <taxon>Vitales</taxon>
        <taxon>Vitaceae</taxon>
        <taxon>Viteae</taxon>
        <taxon>Vitis</taxon>
    </lineage>
</organism>
<comment type="caution">
    <text evidence="1">The sequence shown here is derived from an EMBL/GenBank/DDBJ whole genome shotgun (WGS) entry which is preliminary data.</text>
</comment>
<proteinExistence type="predicted"/>
<dbReference type="AlphaFoldDB" id="A0A438K343"/>
<dbReference type="InterPro" id="IPR036612">
    <property type="entry name" value="KH_dom_type_1_sf"/>
</dbReference>
<accession>A0A438K343</accession>
<dbReference type="Gene3D" id="3.30.1370.10">
    <property type="entry name" value="K Homology domain, type 1"/>
    <property type="match status" value="1"/>
</dbReference>
<protein>
    <submittedName>
        <fullName evidence="1">Uncharacterized protein</fullName>
    </submittedName>
</protein>
<dbReference type="GO" id="GO:0003723">
    <property type="term" value="F:RNA binding"/>
    <property type="evidence" value="ECO:0007669"/>
    <property type="project" value="InterPro"/>
</dbReference>
<evidence type="ECO:0000313" key="1">
    <source>
        <dbReference type="EMBL" id="RVX15625.1"/>
    </source>
</evidence>
<reference evidence="1 2" key="1">
    <citation type="journal article" date="2018" name="PLoS Genet.">
        <title>Population sequencing reveals clonal diversity and ancestral inbreeding in the grapevine cultivar Chardonnay.</title>
        <authorList>
            <person name="Roach M.J."/>
            <person name="Johnson D.L."/>
            <person name="Bohlmann J."/>
            <person name="van Vuuren H.J."/>
            <person name="Jones S.J."/>
            <person name="Pretorius I.S."/>
            <person name="Schmidt S.A."/>
            <person name="Borneman A.R."/>
        </authorList>
    </citation>
    <scope>NUCLEOTIDE SEQUENCE [LARGE SCALE GENOMIC DNA]</scope>
    <source>
        <strain evidence="2">cv. Chardonnay</strain>
        <tissue evidence="1">Leaf</tissue>
    </source>
</reference>